<dbReference type="EMBL" id="WJBH02000346">
    <property type="protein sequence ID" value="KAI9549200.1"/>
    <property type="molecule type" value="Genomic_DNA"/>
</dbReference>
<dbReference type="InterPro" id="IPR009389">
    <property type="entry name" value="DUF1045"/>
</dbReference>
<name>A0AAD5KTD7_9CRUS</name>
<organism evidence="2 4">
    <name type="scientific">Daphnia sinensis</name>
    <dbReference type="NCBI Taxonomy" id="1820382"/>
    <lineage>
        <taxon>Eukaryota</taxon>
        <taxon>Metazoa</taxon>
        <taxon>Ecdysozoa</taxon>
        <taxon>Arthropoda</taxon>
        <taxon>Crustacea</taxon>
        <taxon>Branchiopoda</taxon>
        <taxon>Diplostraca</taxon>
        <taxon>Cladocera</taxon>
        <taxon>Anomopoda</taxon>
        <taxon>Daphniidae</taxon>
        <taxon>Daphnia</taxon>
        <taxon>Daphnia similis group</taxon>
    </lineage>
</organism>
<evidence type="ECO:0000256" key="1">
    <source>
        <dbReference type="SAM" id="MobiDB-lite"/>
    </source>
</evidence>
<reference evidence="2" key="1">
    <citation type="submission" date="2022-05" db="EMBL/GenBank/DDBJ databases">
        <title>A multi-omics perspective on studying reproductive biology in Daphnia sinensis.</title>
        <authorList>
            <person name="Jia J."/>
        </authorList>
    </citation>
    <scope>NUCLEOTIDE SEQUENCE</scope>
    <source>
        <strain evidence="2">WSL</strain>
    </source>
</reference>
<proteinExistence type="predicted"/>
<feature type="compositionally biased region" description="Polar residues" evidence="1">
    <location>
        <begin position="159"/>
        <end position="169"/>
    </location>
</feature>
<accession>A0AAD5KTD7</accession>
<gene>
    <name evidence="3" type="ORF">GHT06_006613</name>
    <name evidence="2" type="ORF">GHT06_006643</name>
</gene>
<evidence type="ECO:0000313" key="4">
    <source>
        <dbReference type="Proteomes" id="UP000820818"/>
    </source>
</evidence>
<feature type="region of interest" description="Disordered" evidence="1">
    <location>
        <begin position="142"/>
        <end position="169"/>
    </location>
</feature>
<evidence type="ECO:0000313" key="3">
    <source>
        <dbReference type="EMBL" id="KAI9549314.1"/>
    </source>
</evidence>
<dbReference type="AlphaFoldDB" id="A0AAD5KTD7"/>
<evidence type="ECO:0008006" key="5">
    <source>
        <dbReference type="Google" id="ProtNLM"/>
    </source>
</evidence>
<keyword evidence="4" id="KW-1185">Reference proteome</keyword>
<dbReference type="Pfam" id="PF06299">
    <property type="entry name" value="DUF1045"/>
    <property type="match status" value="1"/>
</dbReference>
<protein>
    <recommendedName>
        <fullName evidence="5">DUF1045 domain-containing protein</fullName>
    </recommendedName>
</protein>
<dbReference type="EMBL" id="WJBH02000309">
    <property type="protein sequence ID" value="KAI9549314.1"/>
    <property type="molecule type" value="Genomic_DNA"/>
</dbReference>
<sequence>MLCKAAVPSPRLLHNTAYRITCARKPHQRTAARCRRCSPAEPSQHTSGAVGDHVNVDTKTACRLNTHACTTDPRRYGWHATLKAPFTLANGQSLDALRTAMRELAKGLPAFDLPPLRVSTLGQFLALRPDGDTTHINATRSGLRDAPARSGAAFERSRTGTPPKSTAHA</sequence>
<comment type="caution">
    <text evidence="2">The sequence shown here is derived from an EMBL/GenBank/DDBJ whole genome shotgun (WGS) entry which is preliminary data.</text>
</comment>
<dbReference type="Proteomes" id="UP000820818">
    <property type="component" value="Unassembled WGS sequence"/>
</dbReference>
<evidence type="ECO:0000313" key="2">
    <source>
        <dbReference type="EMBL" id="KAI9549200.1"/>
    </source>
</evidence>